<accession>A0A382APA5</accession>
<evidence type="ECO:0000313" key="1">
    <source>
        <dbReference type="EMBL" id="SVB03370.1"/>
    </source>
</evidence>
<protein>
    <recommendedName>
        <fullName evidence="2">DUF5683 domain-containing protein</fullName>
    </recommendedName>
</protein>
<dbReference type="EMBL" id="UINC01026254">
    <property type="protein sequence ID" value="SVB03370.1"/>
    <property type="molecule type" value="Genomic_DNA"/>
</dbReference>
<name>A0A382APA5_9ZZZZ</name>
<proteinExistence type="predicted"/>
<gene>
    <name evidence="1" type="ORF">METZ01_LOCUS156224</name>
</gene>
<sequence>MAFHICFLSGKQNIHPMVKSAILPGWGEAVQGYPKSSRLFLINESVLLLSCICSYSLSKLEAKKYRTFAAEFAGAKGHSEHRYWVDIGNFHSIDEYDAEHLRMRDGMEGKWAGWYWEWDTVQHRKNFELMRINSDRLSLAGQFFIGGIILNHIVSAINSLYLSRLGNIESFSISPIRLDPDQIVSWRVNIVIAL</sequence>
<evidence type="ECO:0008006" key="2">
    <source>
        <dbReference type="Google" id="ProtNLM"/>
    </source>
</evidence>
<dbReference type="AlphaFoldDB" id="A0A382APA5"/>
<reference evidence="1" key="1">
    <citation type="submission" date="2018-05" db="EMBL/GenBank/DDBJ databases">
        <authorList>
            <person name="Lanie J.A."/>
            <person name="Ng W.-L."/>
            <person name="Kazmierczak K.M."/>
            <person name="Andrzejewski T.M."/>
            <person name="Davidsen T.M."/>
            <person name="Wayne K.J."/>
            <person name="Tettelin H."/>
            <person name="Glass J.I."/>
            <person name="Rusch D."/>
            <person name="Podicherti R."/>
            <person name="Tsui H.-C.T."/>
            <person name="Winkler M.E."/>
        </authorList>
    </citation>
    <scope>NUCLEOTIDE SEQUENCE</scope>
</reference>
<organism evidence="1">
    <name type="scientific">marine metagenome</name>
    <dbReference type="NCBI Taxonomy" id="408172"/>
    <lineage>
        <taxon>unclassified sequences</taxon>
        <taxon>metagenomes</taxon>
        <taxon>ecological metagenomes</taxon>
    </lineage>
</organism>